<evidence type="ECO:0000256" key="14">
    <source>
        <dbReference type="SAM" id="Phobius"/>
    </source>
</evidence>
<dbReference type="Pfam" id="PF00429">
    <property type="entry name" value="TLV_coat"/>
    <property type="match status" value="1"/>
</dbReference>
<keyword evidence="7" id="KW-1043">Host membrane</keyword>
<evidence type="ECO:0000256" key="5">
    <source>
        <dbReference type="ARBA" id="ARBA00022581"/>
    </source>
</evidence>
<dbReference type="SUPFAM" id="SSF58069">
    <property type="entry name" value="Virus ectodomain"/>
    <property type="match status" value="1"/>
</dbReference>
<keyword evidence="11" id="KW-1015">Disulfide bond</keyword>
<dbReference type="AlphaFoldDB" id="A0A3Q1AQA5"/>
<evidence type="ECO:0000256" key="2">
    <source>
        <dbReference type="ARBA" id="ARBA00004531"/>
    </source>
</evidence>
<keyword evidence="6 14" id="KW-0812">Transmembrane</keyword>
<keyword evidence="4" id="KW-1032">Host cell membrane</keyword>
<dbReference type="GeneTree" id="ENSGT00530000064449"/>
<keyword evidence="12" id="KW-0325">Glycoprotein</keyword>
<accession>A0A3Q1AQA5</accession>
<dbReference type="Ensembl" id="ENSAOCT00000010598.2">
    <property type="protein sequence ID" value="ENSAOCP00000002964.2"/>
    <property type="gene ID" value="ENSAOCG00000006166.2"/>
</dbReference>
<reference evidence="15" key="2">
    <citation type="submission" date="2025-08" db="UniProtKB">
        <authorList>
            <consortium name="Ensembl"/>
        </authorList>
    </citation>
    <scope>IDENTIFICATION</scope>
</reference>
<evidence type="ECO:0000256" key="13">
    <source>
        <dbReference type="ARBA" id="ARBA00023288"/>
    </source>
</evidence>
<evidence type="ECO:0000313" key="16">
    <source>
        <dbReference type="Proteomes" id="UP001501940"/>
    </source>
</evidence>
<sequence length="646" mass="71594">MATANTRPRHRRSVRITGISNLPSNYTHMVKTDSGLTLNYVKNTHTTFQFGLCRVIRCTGPPVGWNRYILYMCVDNGSHKCSSWSKIYWSTSTSTSYVANPTDQSAKQMQASISLVRGHLDNHIPTRGHNLLLLTVKPGLAHHYNKLNLVLGVDQRGTDTTGRLSIVFIDPITSNTSSHVPTSTPSPRGDKAVIAFDYTSLTKTQLLTMETGYTDTNLWLDLISSLDMTDCVMCSTARPTLRTVPSPLTTTDFWCMLDIHTNENPVGNCTLLEQYFPMTRKAALPPVFTPISGNHTCITRSGTGPDVGQIPSSWCNSTVDVSTYANCSSFLVARSDCWWYCDGQILRGTLPISWTGTCTIVNLVMPVKHFSLTAPIVAELHATSHSLASRRKRSATLFNPDTFNLEHNSPVYIDAIGIPRGVPNEYKLANQVAAVWESIFLWITPNKNVDRINYIHYNVQRLTNLTRDAIQGVAEQLHATSLMTYQTRMAVDFLLAEQGGVCAMFGDQCCTFIPNNTAPDGSVSKALAGLRSLSNELKEHSGIKDPFQGWLDAWFGKWGGLVQSFLMSALIAIALLVVIGCCCIPCARSLCTRMIHTALGPQHPQGEPQMQMLLLLSRQDSNDTWMDEDDTDAPHELLCIKMYRSL</sequence>
<evidence type="ECO:0000256" key="11">
    <source>
        <dbReference type="ARBA" id="ARBA00023157"/>
    </source>
</evidence>
<evidence type="ECO:0000256" key="8">
    <source>
        <dbReference type="ARBA" id="ARBA00022989"/>
    </source>
</evidence>
<evidence type="ECO:0000256" key="4">
    <source>
        <dbReference type="ARBA" id="ARBA00022511"/>
    </source>
</evidence>
<reference evidence="15 16" key="1">
    <citation type="submission" date="2022-01" db="EMBL/GenBank/DDBJ databases">
        <title>A chromosome-scale genome assembly of the false clownfish, Amphiprion ocellaris.</title>
        <authorList>
            <person name="Ryu T."/>
        </authorList>
    </citation>
    <scope>NUCLEOTIDE SEQUENCE [LARGE SCALE GENOMIC DNA]</scope>
</reference>
<dbReference type="PANTHER" id="PTHR10424:SF81">
    <property type="entry name" value="ERVV2 PROTEIN"/>
    <property type="match status" value="1"/>
</dbReference>
<keyword evidence="16" id="KW-1185">Reference proteome</keyword>
<keyword evidence="9 14" id="KW-0472">Membrane</keyword>
<evidence type="ECO:0000256" key="7">
    <source>
        <dbReference type="ARBA" id="ARBA00022870"/>
    </source>
</evidence>
<keyword evidence="8 14" id="KW-1133">Transmembrane helix</keyword>
<protein>
    <submittedName>
        <fullName evidence="15">Uncharacterized protein</fullName>
    </submittedName>
</protein>
<keyword evidence="13" id="KW-0449">Lipoprotein</keyword>
<reference evidence="15" key="3">
    <citation type="submission" date="2025-09" db="UniProtKB">
        <authorList>
            <consortium name="Ensembl"/>
        </authorList>
    </citation>
    <scope>IDENTIFICATION</scope>
</reference>
<name>A0A3Q1AQA5_AMPOC</name>
<evidence type="ECO:0000256" key="10">
    <source>
        <dbReference type="ARBA" id="ARBA00023139"/>
    </source>
</evidence>
<evidence type="ECO:0000256" key="12">
    <source>
        <dbReference type="ARBA" id="ARBA00023180"/>
    </source>
</evidence>
<dbReference type="PANTHER" id="PTHR10424">
    <property type="entry name" value="VIRAL ENVELOPE PROTEIN"/>
    <property type="match status" value="1"/>
</dbReference>
<evidence type="ECO:0000256" key="1">
    <source>
        <dbReference type="ARBA" id="ARBA00004402"/>
    </source>
</evidence>
<proteinExistence type="predicted"/>
<dbReference type="OMA" id="TEWANMS"/>
<evidence type="ECO:0000256" key="6">
    <source>
        <dbReference type="ARBA" id="ARBA00022692"/>
    </source>
</evidence>
<feature type="transmembrane region" description="Helical" evidence="14">
    <location>
        <begin position="565"/>
        <end position="587"/>
    </location>
</feature>
<evidence type="ECO:0000313" key="15">
    <source>
        <dbReference type="Ensembl" id="ENSAOCP00000002964.2"/>
    </source>
</evidence>
<dbReference type="Proteomes" id="UP001501940">
    <property type="component" value="Chromosome 14"/>
</dbReference>
<comment type="subcellular location">
    <subcellularLocation>
        <location evidence="1">Host cell membrane</location>
        <topology evidence="1">Single-pass type I membrane protein</topology>
    </subcellularLocation>
    <subcellularLocation>
        <location evidence="2">Host endomembrane system</location>
        <topology evidence="2">Peripheral membrane protein</topology>
    </subcellularLocation>
    <subcellularLocation>
        <location evidence="3">Virion membrane</location>
        <topology evidence="3">Single-pass type I membrane protein</topology>
    </subcellularLocation>
</comment>
<organism evidence="15 16">
    <name type="scientific">Amphiprion ocellaris</name>
    <name type="common">Clown anemonefish</name>
    <dbReference type="NCBI Taxonomy" id="80972"/>
    <lineage>
        <taxon>Eukaryota</taxon>
        <taxon>Metazoa</taxon>
        <taxon>Chordata</taxon>
        <taxon>Craniata</taxon>
        <taxon>Vertebrata</taxon>
        <taxon>Euteleostomi</taxon>
        <taxon>Actinopterygii</taxon>
        <taxon>Neopterygii</taxon>
        <taxon>Teleostei</taxon>
        <taxon>Neoteleostei</taxon>
        <taxon>Acanthomorphata</taxon>
        <taxon>Ovalentaria</taxon>
        <taxon>Pomacentridae</taxon>
        <taxon>Amphiprion</taxon>
    </lineage>
</organism>
<keyword evidence="5" id="KW-0945">Host-virus interaction</keyword>
<dbReference type="CDD" id="cd09951">
    <property type="entry name" value="HERV-Rb-like_HR1-HR2"/>
    <property type="match status" value="1"/>
</dbReference>
<evidence type="ECO:0000256" key="3">
    <source>
        <dbReference type="ARBA" id="ARBA00004563"/>
    </source>
</evidence>
<dbReference type="InterPro" id="IPR018154">
    <property type="entry name" value="TLV/ENV_coat_polyprotein"/>
</dbReference>
<keyword evidence="10" id="KW-0564">Palmitate</keyword>
<dbReference type="Gene3D" id="1.10.287.210">
    <property type="match status" value="1"/>
</dbReference>
<evidence type="ECO:0000256" key="9">
    <source>
        <dbReference type="ARBA" id="ARBA00023136"/>
    </source>
</evidence>